<feature type="compositionally biased region" description="Pro residues" evidence="1">
    <location>
        <begin position="466"/>
        <end position="475"/>
    </location>
</feature>
<protein>
    <submittedName>
        <fullName evidence="3">Uncharacterized protein</fullName>
    </submittedName>
</protein>
<reference evidence="3 4" key="1">
    <citation type="submission" date="2023-08" db="EMBL/GenBank/DDBJ databases">
        <title>Black Yeasts Isolated from many extreme environments.</title>
        <authorList>
            <person name="Coleine C."/>
            <person name="Stajich J.E."/>
            <person name="Selbmann L."/>
        </authorList>
    </citation>
    <scope>NUCLEOTIDE SEQUENCE [LARGE SCALE GENOMIC DNA]</scope>
    <source>
        <strain evidence="3 4">CCFEE 5792</strain>
    </source>
</reference>
<keyword evidence="2" id="KW-0472">Membrane</keyword>
<feature type="compositionally biased region" description="Polar residues" evidence="1">
    <location>
        <begin position="25"/>
        <end position="37"/>
    </location>
</feature>
<feature type="region of interest" description="Disordered" evidence="1">
    <location>
        <begin position="565"/>
        <end position="585"/>
    </location>
</feature>
<feature type="compositionally biased region" description="Polar residues" evidence="1">
    <location>
        <begin position="424"/>
        <end position="443"/>
    </location>
</feature>
<organism evidence="3 4">
    <name type="scientific">Exophiala bonariae</name>
    <dbReference type="NCBI Taxonomy" id="1690606"/>
    <lineage>
        <taxon>Eukaryota</taxon>
        <taxon>Fungi</taxon>
        <taxon>Dikarya</taxon>
        <taxon>Ascomycota</taxon>
        <taxon>Pezizomycotina</taxon>
        <taxon>Eurotiomycetes</taxon>
        <taxon>Chaetothyriomycetidae</taxon>
        <taxon>Chaetothyriales</taxon>
        <taxon>Herpotrichiellaceae</taxon>
        <taxon>Exophiala</taxon>
    </lineage>
</organism>
<comment type="caution">
    <text evidence="3">The sequence shown here is derived from an EMBL/GenBank/DDBJ whole genome shotgun (WGS) entry which is preliminary data.</text>
</comment>
<evidence type="ECO:0000313" key="3">
    <source>
        <dbReference type="EMBL" id="KAK5058731.1"/>
    </source>
</evidence>
<gene>
    <name evidence="3" type="ORF">LTR84_010995</name>
</gene>
<keyword evidence="2" id="KW-1133">Transmembrane helix</keyword>
<dbReference type="Proteomes" id="UP001358417">
    <property type="component" value="Unassembled WGS sequence"/>
</dbReference>
<evidence type="ECO:0000313" key="4">
    <source>
        <dbReference type="Proteomes" id="UP001358417"/>
    </source>
</evidence>
<dbReference type="RefSeq" id="XP_064709254.1">
    <property type="nucleotide sequence ID" value="XM_064854528.1"/>
</dbReference>
<feature type="compositionally biased region" description="Polar residues" evidence="1">
    <location>
        <begin position="243"/>
        <end position="255"/>
    </location>
</feature>
<feature type="region of interest" description="Disordered" evidence="1">
    <location>
        <begin position="15"/>
        <end position="47"/>
    </location>
</feature>
<dbReference type="AlphaFoldDB" id="A0AAV9NIA5"/>
<feature type="region of interest" description="Disordered" evidence="1">
    <location>
        <begin position="183"/>
        <end position="526"/>
    </location>
</feature>
<keyword evidence="4" id="KW-1185">Reference proteome</keyword>
<accession>A0AAV9NIA5</accession>
<feature type="compositionally biased region" description="Low complexity" evidence="1">
    <location>
        <begin position="189"/>
        <end position="201"/>
    </location>
</feature>
<keyword evidence="2" id="KW-0812">Transmembrane</keyword>
<dbReference type="EMBL" id="JAVRRD010000005">
    <property type="protein sequence ID" value="KAK5058731.1"/>
    <property type="molecule type" value="Genomic_DNA"/>
</dbReference>
<feature type="compositionally biased region" description="Polar residues" evidence="1">
    <location>
        <begin position="388"/>
        <end position="416"/>
    </location>
</feature>
<name>A0AAV9NIA5_9EURO</name>
<feature type="compositionally biased region" description="Basic and acidic residues" evidence="1">
    <location>
        <begin position="484"/>
        <end position="493"/>
    </location>
</feature>
<dbReference type="GeneID" id="89979149"/>
<feature type="compositionally biased region" description="Pro residues" evidence="1">
    <location>
        <begin position="318"/>
        <end position="332"/>
    </location>
</feature>
<proteinExistence type="predicted"/>
<feature type="compositionally biased region" description="Polar residues" evidence="1">
    <location>
        <begin position="336"/>
        <end position="348"/>
    </location>
</feature>
<feature type="compositionally biased region" description="Basic and acidic residues" evidence="1">
    <location>
        <begin position="500"/>
        <end position="510"/>
    </location>
</feature>
<feature type="compositionally biased region" description="Low complexity" evidence="1">
    <location>
        <begin position="304"/>
        <end position="317"/>
    </location>
</feature>
<feature type="region of interest" description="Disordered" evidence="1">
    <location>
        <begin position="107"/>
        <end position="133"/>
    </location>
</feature>
<sequence>MHAGRMFPNMFSLHKRQQGQGGSDLPSSIGNPNTSLPPTIGPDGIVTDATTAPIATANAISGLTTVVETLTLAQTGPSPTTITTERTKTITNALEYASLTSAAAAKSTSARATSQSASKSTSSPTATAAASSSSSSNLSTLVPAIVVPVVVVLIASLALFWFFMRRRHRRELQSQPEFVMAGKGEKLNSRSSSARSANSSSWPAEKRSPEVPQKEMQSLAKSPPTPNSEWKSPKIGIGISHESFATTGQKSSSQHVAGMVRGEPRPYQNSNGHSSGARPATSGRGQPPIATDREQNRNRSNSTPGQRGMPPSSRSGPSPTPRSGPSPVPRGLPGPNSTNPKQGVTSPLLNGGPIPVTGPLRLRDPSPGMGHNTRAQAPTRLEAPGAYNGNSSISQYSPIVKDTPTSATPVQSNNNKRGPPPPLKTSNFANPRSPATDSPTGLSDENLRIARLATSSRLGYSVGEPSPSPKLPPPATRSQLIPRESPKESHERFFAGSRAHSRENSQEEQHSHKRQSMISDADEYEDIDAKSDISSLNEFERFDFTDGANSRTGSAAGHSLNYFAAQNSPASGRGSPFGNVTLERW</sequence>
<evidence type="ECO:0000256" key="2">
    <source>
        <dbReference type="SAM" id="Phobius"/>
    </source>
</evidence>
<feature type="compositionally biased region" description="Basic and acidic residues" evidence="1">
    <location>
        <begin position="204"/>
        <end position="213"/>
    </location>
</feature>
<evidence type="ECO:0000256" key="1">
    <source>
        <dbReference type="SAM" id="MobiDB-lite"/>
    </source>
</evidence>
<feature type="transmembrane region" description="Helical" evidence="2">
    <location>
        <begin position="141"/>
        <end position="163"/>
    </location>
</feature>